<dbReference type="Proteomes" id="UP000574390">
    <property type="component" value="Unassembled WGS sequence"/>
</dbReference>
<gene>
    <name evidence="1" type="ORF">FOZ62_001148</name>
</gene>
<evidence type="ECO:0000313" key="1">
    <source>
        <dbReference type="EMBL" id="KAF4714715.1"/>
    </source>
</evidence>
<comment type="caution">
    <text evidence="1">The sequence shown here is derived from an EMBL/GenBank/DDBJ whole genome shotgun (WGS) entry which is preliminary data.</text>
</comment>
<sequence length="248" mass="27783">MILLILTASIFCALSNLGLMVAKNFIIEAYISRWKMEMRSFSMGPPPAWLDDPPEDFLHLPPGSDKYANFSLSLMVKNNPHWLKVEVFSVQIRAFGQTLVLFLADGTAVGEDGSLSFAERVPLADVSEAAYLCLRYLPNTEQLVAFQIYFEAEFTLFGHRSNAFVFATKVTDDASVGGNYRDDHKLSPSGEMMAQDCWRPYYSKASFIPADARFGEVTVLWANCEPSLEFIPLDPLSSDRLRPQLDDG</sequence>
<proteinExistence type="predicted"/>
<name>A0A7J6R1W3_PEROL</name>
<accession>A0A7J6R1W3</accession>
<evidence type="ECO:0000313" key="2">
    <source>
        <dbReference type="Proteomes" id="UP000574390"/>
    </source>
</evidence>
<dbReference type="EMBL" id="JABANM010025362">
    <property type="protein sequence ID" value="KAF4714715.1"/>
    <property type="molecule type" value="Genomic_DNA"/>
</dbReference>
<organism evidence="1 2">
    <name type="scientific">Perkinsus olseni</name>
    <name type="common">Perkinsus atlanticus</name>
    <dbReference type="NCBI Taxonomy" id="32597"/>
    <lineage>
        <taxon>Eukaryota</taxon>
        <taxon>Sar</taxon>
        <taxon>Alveolata</taxon>
        <taxon>Perkinsozoa</taxon>
        <taxon>Perkinsea</taxon>
        <taxon>Perkinsida</taxon>
        <taxon>Perkinsidae</taxon>
        <taxon>Perkinsus</taxon>
    </lineage>
</organism>
<protein>
    <submittedName>
        <fullName evidence="1">Uncharacterized protein</fullName>
    </submittedName>
</protein>
<dbReference type="AlphaFoldDB" id="A0A7J6R1W3"/>
<reference evidence="1 2" key="1">
    <citation type="submission" date="2020-04" db="EMBL/GenBank/DDBJ databases">
        <title>Perkinsus olseni comparative genomics.</title>
        <authorList>
            <person name="Bogema D.R."/>
        </authorList>
    </citation>
    <scope>NUCLEOTIDE SEQUENCE [LARGE SCALE GENOMIC DNA]</scope>
    <source>
        <strain evidence="1">ATCC PRA-205</strain>
    </source>
</reference>